<reference evidence="5 6" key="1">
    <citation type="submission" date="2017-11" db="EMBL/GenBank/DDBJ databases">
        <title>De novo assembly and phasing of dikaryotic genomes from two isolates of Puccinia coronata f. sp. avenae, the causal agent of oat crown rust.</title>
        <authorList>
            <person name="Miller M.E."/>
            <person name="Zhang Y."/>
            <person name="Omidvar V."/>
            <person name="Sperschneider J."/>
            <person name="Schwessinger B."/>
            <person name="Raley C."/>
            <person name="Palmer J.M."/>
            <person name="Garnica D."/>
            <person name="Upadhyaya N."/>
            <person name="Rathjen J."/>
            <person name="Taylor J.M."/>
            <person name="Park R.F."/>
            <person name="Dodds P.N."/>
            <person name="Hirsch C.D."/>
            <person name="Kianian S.F."/>
            <person name="Figueroa M."/>
        </authorList>
    </citation>
    <scope>NUCLEOTIDE SEQUENCE [LARGE SCALE GENOMIC DNA]</scope>
    <source>
        <strain evidence="3">12NC29</strain>
        <strain evidence="4">12SD80</strain>
    </source>
</reference>
<evidence type="ECO:0000313" key="6">
    <source>
        <dbReference type="Proteomes" id="UP000235392"/>
    </source>
</evidence>
<dbReference type="PANTHER" id="PTHR13245">
    <property type="entry name" value="RRP15-LIKE PROTEIN"/>
    <property type="match status" value="1"/>
</dbReference>
<evidence type="ECO:0000256" key="1">
    <source>
        <dbReference type="ARBA" id="ARBA00007462"/>
    </source>
</evidence>
<dbReference type="EMBL" id="PGCI01000106">
    <property type="protein sequence ID" value="PLW40149.1"/>
    <property type="molecule type" value="Genomic_DNA"/>
</dbReference>
<feature type="compositionally biased region" description="Acidic residues" evidence="2">
    <location>
        <begin position="17"/>
        <end position="32"/>
    </location>
</feature>
<gene>
    <name evidence="3" type="ORF">PCANC_19388</name>
    <name evidence="4" type="ORF">PCASD_07816</name>
</gene>
<comment type="similarity">
    <text evidence="1">Belongs to the RRP15 family.</text>
</comment>
<evidence type="ECO:0000313" key="4">
    <source>
        <dbReference type="EMBL" id="PLW40149.1"/>
    </source>
</evidence>
<dbReference type="PANTHER" id="PTHR13245:SF14">
    <property type="entry name" value="RRP15-LIKE PROTEIN"/>
    <property type="match status" value="1"/>
</dbReference>
<proteinExistence type="inferred from homology"/>
<evidence type="ECO:0000313" key="3">
    <source>
        <dbReference type="EMBL" id="PLW13808.1"/>
    </source>
</evidence>
<dbReference type="InterPro" id="IPR012459">
    <property type="entry name" value="Rrp15"/>
</dbReference>
<dbReference type="Proteomes" id="UP000235388">
    <property type="component" value="Unassembled WGS sequence"/>
</dbReference>
<dbReference type="EMBL" id="PGCJ01000938">
    <property type="protein sequence ID" value="PLW13808.1"/>
    <property type="molecule type" value="Genomic_DNA"/>
</dbReference>
<comment type="caution">
    <text evidence="4">The sequence shown here is derived from an EMBL/GenBank/DDBJ whole genome shotgun (WGS) entry which is preliminary data.</text>
</comment>
<name>A0A2N5UQW7_9BASI</name>
<dbReference type="OrthoDB" id="20949at2759"/>
<sequence length="319" mass="34894">MKPTEAHDHKRKKLSEEETIEQTEEPSSEDDSESGHGSDGSSSYDDSSDEIDYIKNLNLDRNGRPHNVPNQISFPEDLGAVIDDTDGPLRSDKTQKRKRRARSPTSFGLILSQALEASEKSNATGPSTTLHPATRQANRIAKQQAASESQRKQSAIKRHELQERGHIKDVIGGWTPRPAVPFSEWLVQSNRQWSEKGDYVGGASQEKTLRRLAQTGVVKLFNAIRAAQNVDDQDPQASLTTTLSGAQKRKLNKLVGDKASKKCLIDNPDAPSETPALEGEGAVTRSKPNVLGSRGKDEALANLSKATFLELIKSGGKPR</sequence>
<organism evidence="4 6">
    <name type="scientific">Puccinia coronata f. sp. avenae</name>
    <dbReference type="NCBI Taxonomy" id="200324"/>
    <lineage>
        <taxon>Eukaryota</taxon>
        <taxon>Fungi</taxon>
        <taxon>Dikarya</taxon>
        <taxon>Basidiomycota</taxon>
        <taxon>Pucciniomycotina</taxon>
        <taxon>Pucciniomycetes</taxon>
        <taxon>Pucciniales</taxon>
        <taxon>Pucciniaceae</taxon>
        <taxon>Puccinia</taxon>
    </lineage>
</organism>
<dbReference type="GO" id="GO:0000460">
    <property type="term" value="P:maturation of 5.8S rRNA"/>
    <property type="evidence" value="ECO:0007669"/>
    <property type="project" value="TreeGrafter"/>
</dbReference>
<dbReference type="Proteomes" id="UP000235392">
    <property type="component" value="Unassembled WGS sequence"/>
</dbReference>
<protein>
    <recommendedName>
        <fullName evidence="7">Rrp15p-domain-containing protein</fullName>
    </recommendedName>
</protein>
<feature type="region of interest" description="Disordered" evidence="2">
    <location>
        <begin position="262"/>
        <end position="294"/>
    </location>
</feature>
<feature type="compositionally biased region" description="Polar residues" evidence="2">
    <location>
        <begin position="120"/>
        <end position="137"/>
    </location>
</feature>
<keyword evidence="5" id="KW-1185">Reference proteome</keyword>
<accession>A0A2N5UQW7</accession>
<dbReference type="GO" id="GO:0030687">
    <property type="term" value="C:preribosome, large subunit precursor"/>
    <property type="evidence" value="ECO:0007669"/>
    <property type="project" value="TreeGrafter"/>
</dbReference>
<feature type="region of interest" description="Disordered" evidence="2">
    <location>
        <begin position="1"/>
        <end position="163"/>
    </location>
</feature>
<dbReference type="AlphaFoldDB" id="A0A2N5UQW7"/>
<evidence type="ECO:0000256" key="2">
    <source>
        <dbReference type="SAM" id="MobiDB-lite"/>
    </source>
</evidence>
<evidence type="ECO:0008006" key="7">
    <source>
        <dbReference type="Google" id="ProtNLM"/>
    </source>
</evidence>
<evidence type="ECO:0000313" key="5">
    <source>
        <dbReference type="Proteomes" id="UP000235388"/>
    </source>
</evidence>
<dbReference type="Pfam" id="PF07890">
    <property type="entry name" value="Rrp15p"/>
    <property type="match status" value="1"/>
</dbReference>
<dbReference type="GO" id="GO:0000470">
    <property type="term" value="P:maturation of LSU-rRNA"/>
    <property type="evidence" value="ECO:0007669"/>
    <property type="project" value="TreeGrafter"/>
</dbReference>
<dbReference type="STRING" id="200324.A0A2N5UQW7"/>